<dbReference type="SUPFAM" id="SSF48403">
    <property type="entry name" value="Ankyrin repeat"/>
    <property type="match status" value="1"/>
</dbReference>
<dbReference type="InterPro" id="IPR011009">
    <property type="entry name" value="Kinase-like_dom_sf"/>
</dbReference>
<reference evidence="1 2" key="1">
    <citation type="submission" date="2024-04" db="EMBL/GenBank/DDBJ databases">
        <title>Tritrichomonas musculus Genome.</title>
        <authorList>
            <person name="Alves-Ferreira E."/>
            <person name="Grigg M."/>
            <person name="Lorenzi H."/>
            <person name="Galac M."/>
        </authorList>
    </citation>
    <scope>NUCLEOTIDE SEQUENCE [LARGE SCALE GENOMIC DNA]</scope>
    <source>
        <strain evidence="1 2">EAF2021</strain>
    </source>
</reference>
<dbReference type="Proteomes" id="UP001470230">
    <property type="component" value="Unassembled WGS sequence"/>
</dbReference>
<name>A0ABR2GPV1_9EUKA</name>
<evidence type="ECO:0000313" key="1">
    <source>
        <dbReference type="EMBL" id="KAK8835969.1"/>
    </source>
</evidence>
<dbReference type="InterPro" id="IPR036770">
    <property type="entry name" value="Ankyrin_rpt-contain_sf"/>
</dbReference>
<protein>
    <recommendedName>
        <fullName evidence="3">Protein kinase domain-containing protein</fullName>
    </recommendedName>
</protein>
<evidence type="ECO:0008006" key="3">
    <source>
        <dbReference type="Google" id="ProtNLM"/>
    </source>
</evidence>
<organism evidence="1 2">
    <name type="scientific">Tritrichomonas musculus</name>
    <dbReference type="NCBI Taxonomy" id="1915356"/>
    <lineage>
        <taxon>Eukaryota</taxon>
        <taxon>Metamonada</taxon>
        <taxon>Parabasalia</taxon>
        <taxon>Tritrichomonadida</taxon>
        <taxon>Tritrichomonadidae</taxon>
        <taxon>Tritrichomonas</taxon>
    </lineage>
</organism>
<proteinExistence type="predicted"/>
<gene>
    <name evidence="1" type="ORF">M9Y10_040166</name>
</gene>
<accession>A0ABR2GPV1</accession>
<evidence type="ECO:0000313" key="2">
    <source>
        <dbReference type="Proteomes" id="UP001470230"/>
    </source>
</evidence>
<sequence length="674" mass="80437">MKQYVKQYKDDMLTIENNLLQIFEESEEEDFECINNFFKKNNEQKIHENLEKLEVLLRMLVVIANNHHRCSFFFKKLEKILLTIKNAMKSHFSNRKIIDIFKSNKRIILFLIEEKIIIIDEYFISKISKTKYRNLKYIEYFAPEIKLFYDSTDNVTHQKINLPENLPDNFDQNRQKGENESFLCELIRNDSIVDFVIYVNKNNLFLDIQINSSIYETNSMLINKKPTLIEYAAFFGSIQIFQYLLLNKVEPTASLMQYAIHSKNGELIHLLEEKVKINPNECFVESIKCHHNDIATYIKDNFLESVKECVDIIIGDTIKTKIPIAFIYYNFEFFPLELDSIEYPFSFMYKYKYIEFLKRYLGKYNIDMNKFLINIDDYEILEDMNDFIYRYGYNNYLVKNKHTSQICLMQVLECGYEYGAEYFEKSIQFNYPCILKSKGFSPIDFKHEKNPSILYECRPKCDLYQFIRHKNSFIDVIHSETIDTYDYILILGIAIGIRFLSKRNSLDFFIRSYEIIIDENYYPFIKGKYSSTVFLQDNCLKNENILAIDSQSEIPPESLHLVPSSMIYTYSILVYSIIVKRIKFEKKIDIIGYYTSLKSGNRPDVSLIGNKYIVGFLQKCWALNPDDRLSYDEIIDYVTNREFYSYFQSFDRKAVLKYLNIYGSEYDYIKMKFT</sequence>
<dbReference type="EMBL" id="JAPFFF010000071">
    <property type="protein sequence ID" value="KAK8835969.1"/>
    <property type="molecule type" value="Genomic_DNA"/>
</dbReference>
<keyword evidence="2" id="KW-1185">Reference proteome</keyword>
<comment type="caution">
    <text evidence="1">The sequence shown here is derived from an EMBL/GenBank/DDBJ whole genome shotgun (WGS) entry which is preliminary data.</text>
</comment>
<dbReference type="SUPFAM" id="SSF56112">
    <property type="entry name" value="Protein kinase-like (PK-like)"/>
    <property type="match status" value="1"/>
</dbReference>
<dbReference type="Gene3D" id="1.10.510.10">
    <property type="entry name" value="Transferase(Phosphotransferase) domain 1"/>
    <property type="match status" value="1"/>
</dbReference>